<dbReference type="PANTHER" id="PTHR47217:SF1">
    <property type="entry name" value="GLOBIN-LIKE PROTEIN"/>
    <property type="match status" value="1"/>
</dbReference>
<feature type="domain" description="Globin" evidence="8">
    <location>
        <begin position="205"/>
        <end position="348"/>
    </location>
</feature>
<dbReference type="InterPro" id="IPR009050">
    <property type="entry name" value="Globin-like_sf"/>
</dbReference>
<keyword evidence="7" id="KW-0732">Signal</keyword>
<dbReference type="CDD" id="cd01040">
    <property type="entry name" value="Mb-like"/>
    <property type="match status" value="2"/>
</dbReference>
<dbReference type="PROSITE" id="PS01033">
    <property type="entry name" value="GLOBIN"/>
    <property type="match status" value="2"/>
</dbReference>
<keyword evidence="2 6" id="KW-0349">Heme</keyword>
<comment type="similarity">
    <text evidence="6">Belongs to the globin family.</text>
</comment>
<dbReference type="InterPro" id="IPR044399">
    <property type="entry name" value="Mb-like_M"/>
</dbReference>
<dbReference type="InterPro" id="IPR000971">
    <property type="entry name" value="Globin"/>
</dbReference>
<proteinExistence type="evidence at transcript level"/>
<evidence type="ECO:0000256" key="3">
    <source>
        <dbReference type="ARBA" id="ARBA00022621"/>
    </source>
</evidence>
<keyword evidence="4" id="KW-0479">Metal-binding</keyword>
<dbReference type="GO" id="GO:0005344">
    <property type="term" value="F:oxygen carrier activity"/>
    <property type="evidence" value="ECO:0007669"/>
    <property type="project" value="UniProtKB-KW"/>
</dbReference>
<evidence type="ECO:0000256" key="5">
    <source>
        <dbReference type="ARBA" id="ARBA00023004"/>
    </source>
</evidence>
<dbReference type="SMR" id="Q95NK8"/>
<dbReference type="InterPro" id="IPR012292">
    <property type="entry name" value="Globin/Proto"/>
</dbReference>
<keyword evidence="5" id="KW-0408">Iron</keyword>
<dbReference type="EMBL" id="AB055113">
    <property type="protein sequence ID" value="BAB62534.1"/>
    <property type="molecule type" value="mRNA"/>
</dbReference>
<dbReference type="Pfam" id="PF00042">
    <property type="entry name" value="Globin"/>
    <property type="match status" value="2"/>
</dbReference>
<evidence type="ECO:0000256" key="1">
    <source>
        <dbReference type="ARBA" id="ARBA00022448"/>
    </source>
</evidence>
<evidence type="ECO:0000259" key="8">
    <source>
        <dbReference type="PROSITE" id="PS01033"/>
    </source>
</evidence>
<feature type="chain" id="PRO_5007715899" evidence="7">
    <location>
        <begin position="18"/>
        <end position="348"/>
    </location>
</feature>
<dbReference type="GO" id="GO:0020037">
    <property type="term" value="F:heme binding"/>
    <property type="evidence" value="ECO:0007669"/>
    <property type="project" value="InterPro"/>
</dbReference>
<keyword evidence="1 6" id="KW-0813">Transport</keyword>
<organism evidence="9">
    <name type="scientific">Moina macrocopa</name>
    <dbReference type="NCBI Taxonomy" id="150844"/>
    <lineage>
        <taxon>Eukaryota</taxon>
        <taxon>Metazoa</taxon>
        <taxon>Ecdysozoa</taxon>
        <taxon>Arthropoda</taxon>
        <taxon>Crustacea</taxon>
        <taxon>Branchiopoda</taxon>
        <taxon>Diplostraca</taxon>
        <taxon>Cladocera</taxon>
        <taxon>Anomopoda</taxon>
        <taxon>Moinidae</taxon>
        <taxon>Moina</taxon>
    </lineage>
</organism>
<dbReference type="SUPFAM" id="SSF46458">
    <property type="entry name" value="Globin-like"/>
    <property type="match status" value="2"/>
</dbReference>
<dbReference type="Gene3D" id="1.10.490.10">
    <property type="entry name" value="Globins"/>
    <property type="match status" value="2"/>
</dbReference>
<evidence type="ECO:0000256" key="4">
    <source>
        <dbReference type="ARBA" id="ARBA00022723"/>
    </source>
</evidence>
<dbReference type="AlphaFoldDB" id="Q95NK8"/>
<name>Q95NK8_9CRUS</name>
<dbReference type="PANTHER" id="PTHR47217">
    <property type="entry name" value="GLOBIN-LIKE PROTEIN"/>
    <property type="match status" value="1"/>
</dbReference>
<evidence type="ECO:0000313" key="9">
    <source>
        <dbReference type="EMBL" id="BAB62537.1"/>
    </source>
</evidence>
<evidence type="ECO:0000256" key="6">
    <source>
        <dbReference type="RuleBase" id="RU000356"/>
    </source>
</evidence>
<reference evidence="9" key="1">
    <citation type="journal article" date="2001" name="Gene">
        <title>Two-domain hemoglobin gene of the water flea Moina macrocopa: duplication in the ancestral Cladocera, diversification, and loss of a bridge intron.</title>
        <authorList>
            <person name="Kato K."/>
            <person name="Tokishita S."/>
            <person name="Mandokoro Y."/>
            <person name="Kimura S."/>
            <person name="Ohta T."/>
            <person name="Kobayashi M."/>
            <person name="Yamagata H."/>
        </authorList>
    </citation>
    <scope>NUCLEOTIDE SEQUENCE</scope>
</reference>
<dbReference type="EMBL" id="AB055115">
    <property type="protein sequence ID" value="BAB62537.1"/>
    <property type="molecule type" value="Genomic_DNA"/>
</dbReference>
<accession>Q95NK8</accession>
<dbReference type="GO" id="GO:0019825">
    <property type="term" value="F:oxygen binding"/>
    <property type="evidence" value="ECO:0007669"/>
    <property type="project" value="InterPro"/>
</dbReference>
<evidence type="ECO:0000256" key="2">
    <source>
        <dbReference type="ARBA" id="ARBA00022617"/>
    </source>
</evidence>
<evidence type="ECO:0000256" key="7">
    <source>
        <dbReference type="SAM" id="SignalP"/>
    </source>
</evidence>
<sequence length="348" mass="37460">MLKITLLLAVTLAVAYAHQYAPGTVVTTVTSTTTTTSVSAGDSDDSGLLSASDRAIIRKTWEQARKDGDVAPQILFRFVKAHPEYQKLFRSFASVPQDELLGNGNFLAQAYTILAGLNVVIQSLGSRELLANQLNALGGAHFSRGATPVMFDEFGAIAMDVLAEELGSAFNAEAKAAWTTAVRGLNAGIVKTLKAPEDLVDPQTRLSGHIIKDVQRSWENVRGNRNTIVAGIFQKLFAGTPRLQKAFSKFAKVAAADLSANADFNKQVALVADRLDVIISAMDDKLQLLGNINYMRYSHEPRGISRQTFEDFAELLIESLASSGVAADDLSSWKGALAVFVNGVTPKK</sequence>
<dbReference type="GO" id="GO:0046872">
    <property type="term" value="F:metal ion binding"/>
    <property type="evidence" value="ECO:0007669"/>
    <property type="project" value="UniProtKB-KW"/>
</dbReference>
<protein>
    <submittedName>
        <fullName evidence="9">Hemoglobin chain</fullName>
    </submittedName>
</protein>
<feature type="domain" description="Globin" evidence="8">
    <location>
        <begin position="48"/>
        <end position="194"/>
    </location>
</feature>
<gene>
    <name evidence="9" type="primary">mhb1</name>
</gene>
<keyword evidence="3 6" id="KW-0561">Oxygen transport</keyword>
<feature type="signal peptide" evidence="7">
    <location>
        <begin position="1"/>
        <end position="17"/>
    </location>
</feature>